<feature type="region of interest" description="Disordered" evidence="1">
    <location>
        <begin position="30"/>
        <end position="55"/>
    </location>
</feature>
<feature type="compositionally biased region" description="Low complexity" evidence="1">
    <location>
        <begin position="2572"/>
        <end position="2592"/>
    </location>
</feature>
<dbReference type="GO" id="GO:0043130">
    <property type="term" value="F:ubiquitin binding"/>
    <property type="evidence" value="ECO:0007669"/>
    <property type="project" value="TreeGrafter"/>
</dbReference>
<dbReference type="GO" id="GO:0000724">
    <property type="term" value="P:double-strand break repair via homologous recombination"/>
    <property type="evidence" value="ECO:0007669"/>
    <property type="project" value="TreeGrafter"/>
</dbReference>
<feature type="signal peptide" evidence="3">
    <location>
        <begin position="1"/>
        <end position="21"/>
    </location>
</feature>
<feature type="transmembrane region" description="Helical" evidence="2">
    <location>
        <begin position="2827"/>
        <end position="2848"/>
    </location>
</feature>
<dbReference type="Proteomes" id="UP000612055">
    <property type="component" value="Unassembled WGS sequence"/>
</dbReference>
<feature type="transmembrane region" description="Helical" evidence="2">
    <location>
        <begin position="2159"/>
        <end position="2178"/>
    </location>
</feature>
<feature type="chain" id="PRO_5032884322" evidence="3">
    <location>
        <begin position="22"/>
        <end position="2978"/>
    </location>
</feature>
<feature type="region of interest" description="Disordered" evidence="1">
    <location>
        <begin position="2319"/>
        <end position="2346"/>
    </location>
</feature>
<feature type="transmembrane region" description="Helical" evidence="2">
    <location>
        <begin position="2887"/>
        <end position="2905"/>
    </location>
</feature>
<dbReference type="EMBL" id="JAEHOE010000053">
    <property type="protein sequence ID" value="KAG2491393.1"/>
    <property type="molecule type" value="Genomic_DNA"/>
</dbReference>
<name>A0A835XYJ3_9CHLO</name>
<evidence type="ECO:0000256" key="2">
    <source>
        <dbReference type="SAM" id="Phobius"/>
    </source>
</evidence>
<dbReference type="InterPro" id="IPR051246">
    <property type="entry name" value="WDR48"/>
</dbReference>
<evidence type="ECO:0000313" key="4">
    <source>
        <dbReference type="EMBL" id="KAG2491393.1"/>
    </source>
</evidence>
<evidence type="ECO:0000256" key="3">
    <source>
        <dbReference type="SAM" id="SignalP"/>
    </source>
</evidence>
<accession>A0A835XYJ3</accession>
<feature type="compositionally biased region" description="Low complexity" evidence="1">
    <location>
        <begin position="2498"/>
        <end position="2510"/>
    </location>
</feature>
<dbReference type="OrthoDB" id="544664at2759"/>
<dbReference type="PANTHER" id="PTHR19862:SF14">
    <property type="entry name" value="WD REPEAT-CONTAINING PROTEIN 48"/>
    <property type="match status" value="1"/>
</dbReference>
<feature type="transmembrane region" description="Helical" evidence="2">
    <location>
        <begin position="2254"/>
        <end position="2275"/>
    </location>
</feature>
<keyword evidence="5" id="KW-1185">Reference proteome</keyword>
<dbReference type="SMART" id="SM00710">
    <property type="entry name" value="PbH1"/>
    <property type="match status" value="14"/>
</dbReference>
<dbReference type="InterPro" id="IPR006626">
    <property type="entry name" value="PbH1"/>
</dbReference>
<feature type="compositionally biased region" description="Polar residues" evidence="1">
    <location>
        <begin position="2435"/>
        <end position="2455"/>
    </location>
</feature>
<protein>
    <submittedName>
        <fullName evidence="4">Uncharacterized protein</fullName>
    </submittedName>
</protein>
<feature type="transmembrane region" description="Helical" evidence="2">
    <location>
        <begin position="2917"/>
        <end position="2939"/>
    </location>
</feature>
<keyword evidence="2" id="KW-0812">Transmembrane</keyword>
<dbReference type="SUPFAM" id="SSF51126">
    <property type="entry name" value="Pectin lyase-like"/>
    <property type="match status" value="1"/>
</dbReference>
<feature type="region of interest" description="Disordered" evidence="1">
    <location>
        <begin position="2363"/>
        <end position="2395"/>
    </location>
</feature>
<feature type="compositionally biased region" description="Gly residues" evidence="1">
    <location>
        <begin position="39"/>
        <end position="52"/>
    </location>
</feature>
<feature type="transmembrane region" description="Helical" evidence="2">
    <location>
        <begin position="2773"/>
        <end position="2798"/>
    </location>
</feature>
<proteinExistence type="predicted"/>
<sequence length="2978" mass="302129">MACRRWLSRALLVWLLYGAAGLSVGLAAERPRTDATSGPPGGGTTGAGGGSAEGWQPADRAADIADITLPERRRLQWNGVYVQQSAEPYIVSHPPWSHTCWLLLHGKPGGLSAPPPDLQLNCLRSGLPRYSNQPINVTVVLGASYGPRLRNLTWVSRGVSLELAEATGSGEEDWSVAFSGVLHLRLLDSSVSDMLLSPDMPRVSVALSDAPLEDDPAQPYLVLRNATILRNTVIGAGAFGTCSRIDRNTGGCGAGLSLRVGHGLEVSVIWTSSTAYGNDARIGGGVIAVTSIKNGTTPILEDVGAEDVDTLVDDVRLFIGVHSTLSNNTAEAAGGAVFVNGRIWACHIDSSNLTGNMAILDPEVNQSFYPLDSTGVDAWLWDTMPPPEYYGIGGAGGAIFTRMADRIQIRNGSTLSYNQANSEGGAIFIHGESYDRIIRSMTIEITGNSHLSHNTAAGGEGGAIRIFGQYSTLTGFLLANGSSMSESYAVARGGALSIDGTIGTWAMADASRISGNRAEIGGGGIFTRSGISQAVLTSGSHVSYNEASRGDGGGVLTLGGLRKLFVTGGAGFWSNSAAKRGGAVAVFLKTQGTSSQGVNGFDIVAFQNGIIRNNSCFSSGGFMHSEEAGQLFQVLDKSTVTDNRAQIAGGVLAVWSSLSRNVEAELYLGSYGADVPWGLTIANSSVVCDNWADGDGGAFYILEGVVGVMIANSSRACSNRAGQQNGGFLSAGEVTSRLGGVVEDGMGITVTANSSVEGNYAEMYGGAFFVRSFMHYMFVVDHSRVYGNTAVLAGGALYVTTSMWGVSVANHSTLSGNEASKGTGGAIFVGGSMTSFLVESSSNVSLNSALESGGAISLATGPTRLEVMGHSSVAGNRAGERGGALSTKSGPDTLTLDASSTLASNAAGFQGGVVSSKGGMGSVTLLGTVSNNTADSDGGALSATQSIGELLLGPEARLLANAAGSGGSGGAVHAGNTIDNITVEPGCHITGNSAGAHGGVFWAQAIPSLNLSAGGVSITGNRAVAGNGGFACAANASAAMNGTAWTVSGVILANHSAGDDGGFFYVGTLPPTGTIEAASGRSNITLLLSNCTASDSHADGSGGLLAVSAAGATTGTVVVRLTNMAVTRSSAGFSGGVVAVYAGSTGGDVSIHLEDITADSTDAMSGDGGLLVVGFDGQGTLAAAAVLSVSLSNVTATRSTASGSGGLVAVQASNTDAAISVRLVGSTMTSTRAVDGGGGALSVRTSDVSGTVTLHVATCQIYNSSAFQDGGAVEQQALTGMSGGIAALGGTTVLRMVGCRVDGSAAEGDGGAVRVEITAPVTATSISRAAVTIEDVSFTNCSAGQRGGALAASGPVDVQVRGSSSRFRDTQAHLTGGAVAVWADSAPADLKRRRRRLSTDAPDAAFPTLKLSGVTFTQSRASDGGGGCVWVQGAALVLLESASFTATEAGGNGGAISVSDSAALVLSGCNVTGSWAAAGVGGAVSASSVDTVALLGCRISGNAALRGGGVDIDCPSSSDDSSRAVLVMGSSIGSNVAAKAKGDANRAPIYAGYGGGVFLGCAANTQLLVASSELFGNCGWLGAQLASLLAVPPANATSLTGSGQQQASALAFGGVDQVTSALTLTLHLVGPTAPLYVDCSSGGALGCASTTETNGSTALGAPQLCRLSSLPNSSSSGLLESAPTQALLSASAAVVKSGEELQLRLRLLDADGNPVSSVPDAMALSAQLYVVQLRPSEVTSLLAENASAGAMAAYANGPMACLSERSYAAAAGGTGGAAALPGGFPSRCTADTAVAFLSTSAGAAVAPQAVGEDGTVQWPDSVRVHGWPGEYSLVVLVGDSSPTAGRKIAPSVLPFTLRPCGAGELVDLGAGGSSLSGRAALNRLQLAVCSPCPLRQVGLAADPRPSLPLDPATWPRETSLEALLEDLGLSLVKAAAVCSGCPPDAACPGGGVVVPRSGFWHASPTSLALHPCLNAAACQAVDLSRVGHPLVGVAEGGKCQAFNSSSSNSSTSSSVAKRVVESLGICDARTAQLAECQHYMAADLYDISQGGNTTLTMFLANLNSSCGMGGLAANSNTSGGPALSSTSRRVLAADAVTVNATATSALAATAAVALARGAYLQLQCAQGYTGNLCAACEPGYSIDSEWACKRCSPTQSRNVGIGVIGFLINIIVILYTVFKNLQPPEEETLDGDEGERAQHYKSAVPFGSLLKVIVVHVQQFIIIARLNIDYPDMIGERWLGQAARRDAGQARIQFLAALLVPVAVILTCLLFWALWTALRKQFRSRAVAPEALAAESPAAGAKEEEDGMVGVEAASGGGVADKAAWGEPSSTAGGARPVSRHEDSHVDGMAPSVTAVHDTPLERLDGSAQAGGGLRSASVLADGDHSDHPFAPTTDPAVAITSFTAAAGGPRGASAPGLDIMAADGTADGPGRPASGQSGPLSGQSRPVSGQSRPVSGQARGPSGSEAVVDSRPPSRQWSLGGGAPASRQLTSQHTGGAPEAEAAKPPRASGDSRRSSGPGGSGSSMRGLGAPDGGSTRAAEAPEAPEAEAKPMGAGGDSRRSSGPGGGGSSMRGLRVPGAGSDGRSSRAGSGKPDGGSLPALSARWLTESRADSRRSTGPASGRLSNAGPLGEAVEAQHQLPHSSRSGSEKDLPPLPRDASRPTATAADPDGPPQHGTKSILFRRVRSAARRGASMIGTLKAADRELTLLEQLVVVVLVSVFVLYPALAQASLSAFSCYLIDVGGSEQASNSPDGYWSRNMQQACYQGVHARLYVPLGAVFTVVFGLVPPMAIVWIYWTVWRFPERRDEPRCQLLYGFMFAQYELPYAWYDAVVLLQTYAMVAVAVFAQVIRVAYQALLLLVVMLTFAAVTALCGPLRYDMLDHLQFLSFTTLCLTLTLSIYFLVGGAELVDSGTGTAIGALILALNAGMVASLLGVAVRASWRDSWSPGELWSRWRERRREAKLESDEREQPAGRGE</sequence>
<comment type="caution">
    <text evidence="4">The sequence shown here is derived from an EMBL/GenBank/DDBJ whole genome shotgun (WGS) entry which is preliminary data.</text>
</comment>
<feature type="region of interest" description="Disordered" evidence="1">
    <location>
        <begin position="2409"/>
        <end position="2681"/>
    </location>
</feature>
<keyword evidence="2" id="KW-1133">Transmembrane helix</keyword>
<gene>
    <name evidence="4" type="ORF">HYH03_010184</name>
</gene>
<keyword evidence="2" id="KW-0472">Membrane</keyword>
<reference evidence="4" key="1">
    <citation type="journal article" date="2020" name="bioRxiv">
        <title>Comparative genomics of Chlamydomonas.</title>
        <authorList>
            <person name="Craig R.J."/>
            <person name="Hasan A.R."/>
            <person name="Ness R.W."/>
            <person name="Keightley P.D."/>
        </authorList>
    </citation>
    <scope>NUCLEOTIDE SEQUENCE</scope>
    <source>
        <strain evidence="4">CCAP 11/70</strain>
    </source>
</reference>
<evidence type="ECO:0000256" key="1">
    <source>
        <dbReference type="SAM" id="MobiDB-lite"/>
    </source>
</evidence>
<dbReference type="InterPro" id="IPR011050">
    <property type="entry name" value="Pectin_lyase_fold/virulence"/>
</dbReference>
<dbReference type="PANTHER" id="PTHR19862">
    <property type="entry name" value="WD REPEAT-CONTAINING PROTEIN 48"/>
    <property type="match status" value="1"/>
</dbReference>
<organism evidence="4 5">
    <name type="scientific">Edaphochlamys debaryana</name>
    <dbReference type="NCBI Taxonomy" id="47281"/>
    <lineage>
        <taxon>Eukaryota</taxon>
        <taxon>Viridiplantae</taxon>
        <taxon>Chlorophyta</taxon>
        <taxon>core chlorophytes</taxon>
        <taxon>Chlorophyceae</taxon>
        <taxon>CS clade</taxon>
        <taxon>Chlamydomonadales</taxon>
        <taxon>Chlamydomonadales incertae sedis</taxon>
        <taxon>Edaphochlamys</taxon>
    </lineage>
</organism>
<feature type="transmembrane region" description="Helical" evidence="2">
    <location>
        <begin position="2854"/>
        <end position="2875"/>
    </location>
</feature>
<keyword evidence="3" id="KW-0732">Signal</keyword>
<evidence type="ECO:0000313" key="5">
    <source>
        <dbReference type="Proteomes" id="UP000612055"/>
    </source>
</evidence>